<organism evidence="4 5">
    <name type="scientific">Morella rubra</name>
    <name type="common">Chinese bayberry</name>
    <dbReference type="NCBI Taxonomy" id="262757"/>
    <lineage>
        <taxon>Eukaryota</taxon>
        <taxon>Viridiplantae</taxon>
        <taxon>Streptophyta</taxon>
        <taxon>Embryophyta</taxon>
        <taxon>Tracheophyta</taxon>
        <taxon>Spermatophyta</taxon>
        <taxon>Magnoliopsida</taxon>
        <taxon>eudicotyledons</taxon>
        <taxon>Gunneridae</taxon>
        <taxon>Pentapetalae</taxon>
        <taxon>rosids</taxon>
        <taxon>fabids</taxon>
        <taxon>Fagales</taxon>
        <taxon>Myricaceae</taxon>
        <taxon>Morella</taxon>
    </lineage>
</organism>
<dbReference type="InterPro" id="IPR008030">
    <property type="entry name" value="NmrA-like"/>
</dbReference>
<dbReference type="GO" id="GO:0016491">
    <property type="term" value="F:oxidoreductase activity"/>
    <property type="evidence" value="ECO:0007669"/>
    <property type="project" value="UniProtKB-KW"/>
</dbReference>
<feature type="domain" description="NmrA-like" evidence="3">
    <location>
        <begin position="3"/>
        <end position="307"/>
    </location>
</feature>
<dbReference type="InterPro" id="IPR036291">
    <property type="entry name" value="NAD(P)-bd_dom_sf"/>
</dbReference>
<comment type="caution">
    <text evidence="4">The sequence shown here is derived from an EMBL/GenBank/DDBJ whole genome shotgun (WGS) entry which is preliminary data.</text>
</comment>
<dbReference type="CDD" id="cd05259">
    <property type="entry name" value="PCBER_SDR_a"/>
    <property type="match status" value="1"/>
</dbReference>
<dbReference type="OrthoDB" id="419598at2759"/>
<gene>
    <name evidence="4" type="ORF">CJ030_MR7G011618</name>
</gene>
<evidence type="ECO:0000313" key="5">
    <source>
        <dbReference type="Proteomes" id="UP000516437"/>
    </source>
</evidence>
<accession>A0A6A1V666</accession>
<proteinExistence type="predicted"/>
<name>A0A6A1V666_9ROSI</name>
<dbReference type="AlphaFoldDB" id="A0A6A1V666"/>
<reference evidence="4 5" key="1">
    <citation type="journal article" date="2019" name="Plant Biotechnol. J.">
        <title>The red bayberry genome and genetic basis of sex determination.</title>
        <authorList>
            <person name="Jia H.M."/>
            <person name="Jia H.J."/>
            <person name="Cai Q.L."/>
            <person name="Wang Y."/>
            <person name="Zhao H.B."/>
            <person name="Yang W.F."/>
            <person name="Wang G.Y."/>
            <person name="Li Y.H."/>
            <person name="Zhan D.L."/>
            <person name="Shen Y.T."/>
            <person name="Niu Q.F."/>
            <person name="Chang L."/>
            <person name="Qiu J."/>
            <person name="Zhao L."/>
            <person name="Xie H.B."/>
            <person name="Fu W.Y."/>
            <person name="Jin J."/>
            <person name="Li X.W."/>
            <person name="Jiao Y."/>
            <person name="Zhou C.C."/>
            <person name="Tu T."/>
            <person name="Chai C.Y."/>
            <person name="Gao J.L."/>
            <person name="Fan L.J."/>
            <person name="van de Weg E."/>
            <person name="Wang J.Y."/>
            <person name="Gao Z.S."/>
        </authorList>
    </citation>
    <scope>NUCLEOTIDE SEQUENCE [LARGE SCALE GENOMIC DNA]</scope>
    <source>
        <tissue evidence="4">Leaves</tissue>
    </source>
</reference>
<dbReference type="InterPro" id="IPR045312">
    <property type="entry name" value="PCBER-like"/>
</dbReference>
<dbReference type="PANTHER" id="PTHR43349:SF34">
    <property type="entry name" value="PINORESINOL-LARICIRESINOL REDUCTASE 3-RELATED"/>
    <property type="match status" value="1"/>
</dbReference>
<evidence type="ECO:0000256" key="1">
    <source>
        <dbReference type="ARBA" id="ARBA00022857"/>
    </source>
</evidence>
<evidence type="ECO:0000259" key="3">
    <source>
        <dbReference type="Pfam" id="PF05368"/>
    </source>
</evidence>
<dbReference type="Gene3D" id="3.40.50.720">
    <property type="entry name" value="NAD(P)-binding Rossmann-like Domain"/>
    <property type="match status" value="1"/>
</dbReference>
<dbReference type="SUPFAM" id="SSF51735">
    <property type="entry name" value="NAD(P)-binding Rossmann-fold domains"/>
    <property type="match status" value="1"/>
</dbReference>
<dbReference type="Proteomes" id="UP000516437">
    <property type="component" value="Chromosome 7"/>
</dbReference>
<dbReference type="Gene3D" id="3.90.25.10">
    <property type="entry name" value="UDP-galactose 4-epimerase, domain 1"/>
    <property type="match status" value="1"/>
</dbReference>
<keyword evidence="5" id="KW-1185">Reference proteome</keyword>
<evidence type="ECO:0000256" key="2">
    <source>
        <dbReference type="ARBA" id="ARBA00023002"/>
    </source>
</evidence>
<protein>
    <submittedName>
        <fullName evidence="4">Putative pinoresinol-lariciresinol reductase 3</fullName>
    </submittedName>
</protein>
<dbReference type="InterPro" id="IPR050608">
    <property type="entry name" value="NmrA-type/Isoflavone_red_sf"/>
</dbReference>
<sequence>MGKSRILIIGVTGNLGYHLANASLEFSHPTFALVRDSAFSDPLKSQKLQSLSNAGVTLLKGSLQDEGSLVEAIKQVDVVISAVSSGQVLDQKLLIKLIKQAGTIKPAVQRFIPAEFGVDPDKVQISGQGYGLYSRKAEIRRFLEAEGIPYTCISCNLFMSLLLPFLAQPDLDTPPRDKFTIFGDGNTKGVFVKESDVAAFTISAVDDPRTLNKVVHLRPPGNVHSMSELVETWESKIGRKLERTHVTEEELLRKIKETPYPLNMKMTFIYSAFVKGDHTYFDIESSGGVDGIKLYPQVKYTTISEFLDTLL</sequence>
<dbReference type="EMBL" id="RXIC02000025">
    <property type="protein sequence ID" value="KAB1207297.1"/>
    <property type="molecule type" value="Genomic_DNA"/>
</dbReference>
<dbReference type="GO" id="GO:0009807">
    <property type="term" value="P:lignan biosynthetic process"/>
    <property type="evidence" value="ECO:0007669"/>
    <property type="project" value="UniProtKB-ARBA"/>
</dbReference>
<evidence type="ECO:0000313" key="4">
    <source>
        <dbReference type="EMBL" id="KAB1207297.1"/>
    </source>
</evidence>
<dbReference type="Pfam" id="PF05368">
    <property type="entry name" value="NmrA"/>
    <property type="match status" value="1"/>
</dbReference>
<keyword evidence="1" id="KW-0521">NADP</keyword>
<dbReference type="PANTHER" id="PTHR43349">
    <property type="entry name" value="PINORESINOL REDUCTASE-RELATED"/>
    <property type="match status" value="1"/>
</dbReference>
<keyword evidence="2" id="KW-0560">Oxidoreductase</keyword>